<feature type="domain" description="SnoaL-like" evidence="1">
    <location>
        <begin position="29"/>
        <end position="126"/>
    </location>
</feature>
<organism evidence="2 3">
    <name type="scientific">Nocardia xishanensis</name>
    <dbReference type="NCBI Taxonomy" id="238964"/>
    <lineage>
        <taxon>Bacteria</taxon>
        <taxon>Bacillati</taxon>
        <taxon>Actinomycetota</taxon>
        <taxon>Actinomycetes</taxon>
        <taxon>Mycobacteriales</taxon>
        <taxon>Nocardiaceae</taxon>
        <taxon>Nocardia</taxon>
    </lineage>
</organism>
<accession>A0ABW7X1W1</accession>
<gene>
    <name evidence="2" type="ORF">ACH49W_17100</name>
</gene>
<evidence type="ECO:0000259" key="1">
    <source>
        <dbReference type="Pfam" id="PF12680"/>
    </source>
</evidence>
<dbReference type="Pfam" id="PF12680">
    <property type="entry name" value="SnoaL_2"/>
    <property type="match status" value="1"/>
</dbReference>
<dbReference type="EMBL" id="JBIRYO010000009">
    <property type="protein sequence ID" value="MFI2475097.1"/>
    <property type="molecule type" value="Genomic_DNA"/>
</dbReference>
<proteinExistence type="predicted"/>
<dbReference type="RefSeq" id="WP_357404095.1">
    <property type="nucleotide sequence ID" value="NZ_JBEYCD010000005.1"/>
</dbReference>
<protein>
    <submittedName>
        <fullName evidence="2">Nuclear transport factor 2 family protein</fullName>
    </submittedName>
</protein>
<reference evidence="2 3" key="1">
    <citation type="submission" date="2024-10" db="EMBL/GenBank/DDBJ databases">
        <title>The Natural Products Discovery Center: Release of the First 8490 Sequenced Strains for Exploring Actinobacteria Biosynthetic Diversity.</title>
        <authorList>
            <person name="Kalkreuter E."/>
            <person name="Kautsar S.A."/>
            <person name="Yang D."/>
            <person name="Bader C.D."/>
            <person name="Teijaro C.N."/>
            <person name="Fluegel L."/>
            <person name="Davis C.M."/>
            <person name="Simpson J.R."/>
            <person name="Lauterbach L."/>
            <person name="Steele A.D."/>
            <person name="Gui C."/>
            <person name="Meng S."/>
            <person name="Li G."/>
            <person name="Viehrig K."/>
            <person name="Ye F."/>
            <person name="Su P."/>
            <person name="Kiefer A.F."/>
            <person name="Nichols A."/>
            <person name="Cepeda A.J."/>
            <person name="Yan W."/>
            <person name="Fan B."/>
            <person name="Jiang Y."/>
            <person name="Adhikari A."/>
            <person name="Zheng C.-J."/>
            <person name="Schuster L."/>
            <person name="Cowan T.M."/>
            <person name="Smanski M.J."/>
            <person name="Chevrette M.G."/>
            <person name="De Carvalho L.P.S."/>
            <person name="Shen B."/>
        </authorList>
    </citation>
    <scope>NUCLEOTIDE SEQUENCE [LARGE SCALE GENOMIC DNA]</scope>
    <source>
        <strain evidence="2 3">NPDC019275</strain>
    </source>
</reference>
<keyword evidence="3" id="KW-1185">Reference proteome</keyword>
<dbReference type="Proteomes" id="UP001611415">
    <property type="component" value="Unassembled WGS sequence"/>
</dbReference>
<comment type="caution">
    <text evidence="2">The sequence shown here is derived from an EMBL/GenBank/DDBJ whole genome shotgun (WGS) entry which is preliminary data.</text>
</comment>
<dbReference type="SUPFAM" id="SSF54427">
    <property type="entry name" value="NTF2-like"/>
    <property type="match status" value="1"/>
</dbReference>
<dbReference type="Gene3D" id="3.10.450.50">
    <property type="match status" value="1"/>
</dbReference>
<evidence type="ECO:0000313" key="3">
    <source>
        <dbReference type="Proteomes" id="UP001611415"/>
    </source>
</evidence>
<sequence length="138" mass="14783">MTGITIESQGVCTFSKGRTMTNALTATALRAVDTLDAKGFAELFAPEGKITFGNVPTLEGRDAVEAGCVGFFATIDGMRHDIVNEWVVGKDTIVELTVTYTRKDGGKVAIPVVSIWTVGDSGLIDEYRVFFDLAPVFA</sequence>
<dbReference type="InterPro" id="IPR032710">
    <property type="entry name" value="NTF2-like_dom_sf"/>
</dbReference>
<dbReference type="InterPro" id="IPR037401">
    <property type="entry name" value="SnoaL-like"/>
</dbReference>
<evidence type="ECO:0000313" key="2">
    <source>
        <dbReference type="EMBL" id="MFI2475097.1"/>
    </source>
</evidence>
<name>A0ABW7X1W1_9NOCA</name>